<dbReference type="EMBL" id="LR134533">
    <property type="protein sequence ID" value="VEJ50310.1"/>
    <property type="molecule type" value="Genomic_DNA"/>
</dbReference>
<dbReference type="CDD" id="cd07377">
    <property type="entry name" value="WHTH_GntR"/>
    <property type="match status" value="1"/>
</dbReference>
<dbReference type="STRING" id="28091.SAMEA3174300_01247"/>
<dbReference type="PANTHER" id="PTHR43537:SF34">
    <property type="entry name" value="PYRUVATE DEHYDROGENASE COMPLEX REPRESSOR"/>
    <property type="match status" value="1"/>
</dbReference>
<dbReference type="SUPFAM" id="SSF46785">
    <property type="entry name" value="Winged helix' DNA-binding domain"/>
    <property type="match status" value="1"/>
</dbReference>
<dbReference type="InterPro" id="IPR011711">
    <property type="entry name" value="GntR_C"/>
</dbReference>
<evidence type="ECO:0000256" key="5">
    <source>
        <dbReference type="ARBA" id="ARBA00037357"/>
    </source>
</evidence>
<dbReference type="GO" id="GO:0003700">
    <property type="term" value="F:DNA-binding transcription factor activity"/>
    <property type="evidence" value="ECO:0007669"/>
    <property type="project" value="InterPro"/>
</dbReference>
<evidence type="ECO:0000256" key="1">
    <source>
        <dbReference type="ARBA" id="ARBA00022491"/>
    </source>
</evidence>
<keyword evidence="4" id="KW-0804">Transcription</keyword>
<dbReference type="SUPFAM" id="SSF48008">
    <property type="entry name" value="GntR ligand-binding domain-like"/>
    <property type="match status" value="1"/>
</dbReference>
<name>A0A3S4ZK75_9NEIS</name>
<dbReference type="InterPro" id="IPR000524">
    <property type="entry name" value="Tscrpt_reg_HTH_GntR"/>
</dbReference>
<keyword evidence="9" id="KW-1185">Reference proteome</keyword>
<dbReference type="PROSITE" id="PS50949">
    <property type="entry name" value="HTH_GNTR"/>
    <property type="match status" value="1"/>
</dbReference>
<dbReference type="Pfam" id="PF00392">
    <property type="entry name" value="GntR"/>
    <property type="match status" value="1"/>
</dbReference>
<dbReference type="Gene3D" id="1.10.10.10">
    <property type="entry name" value="Winged helix-like DNA-binding domain superfamily/Winged helix DNA-binding domain"/>
    <property type="match status" value="1"/>
</dbReference>
<dbReference type="RefSeq" id="WP_004282796.1">
    <property type="nucleotide sequence ID" value="NZ_CAUJRG010000004.1"/>
</dbReference>
<gene>
    <name evidence="8" type="primary">pdhR</name>
    <name evidence="8" type="ORF">NCTC12742_00625</name>
</gene>
<dbReference type="GO" id="GO:0003677">
    <property type="term" value="F:DNA binding"/>
    <property type="evidence" value="ECO:0007669"/>
    <property type="project" value="UniProtKB-KW"/>
</dbReference>
<dbReference type="SMART" id="SM00345">
    <property type="entry name" value="HTH_GNTR"/>
    <property type="match status" value="1"/>
</dbReference>
<dbReference type="PRINTS" id="PR00035">
    <property type="entry name" value="HTHGNTR"/>
</dbReference>
<organism evidence="8 9">
    <name type="scientific">Neisseria weaveri</name>
    <dbReference type="NCBI Taxonomy" id="28091"/>
    <lineage>
        <taxon>Bacteria</taxon>
        <taxon>Pseudomonadati</taxon>
        <taxon>Pseudomonadota</taxon>
        <taxon>Betaproteobacteria</taxon>
        <taxon>Neisseriales</taxon>
        <taxon>Neisseriaceae</taxon>
        <taxon>Neisseria</taxon>
    </lineage>
</organism>
<dbReference type="Proteomes" id="UP000272771">
    <property type="component" value="Chromosome"/>
</dbReference>
<feature type="domain" description="HTH gntR-type" evidence="7">
    <location>
        <begin position="7"/>
        <end position="75"/>
    </location>
</feature>
<keyword evidence="3" id="KW-0238">DNA-binding</keyword>
<comment type="function">
    <text evidence="5">Transcriptional repressor for the pyruvate dehydrogenase complex genes aceEF and lpd.</text>
</comment>
<dbReference type="InterPro" id="IPR008920">
    <property type="entry name" value="TF_FadR/GntR_C"/>
</dbReference>
<dbReference type="Pfam" id="PF07729">
    <property type="entry name" value="FCD"/>
    <property type="match status" value="1"/>
</dbReference>
<dbReference type="PANTHER" id="PTHR43537">
    <property type="entry name" value="TRANSCRIPTIONAL REGULATOR, GNTR FAMILY"/>
    <property type="match status" value="1"/>
</dbReference>
<dbReference type="Gene3D" id="1.20.120.530">
    <property type="entry name" value="GntR ligand-binding domain-like"/>
    <property type="match status" value="1"/>
</dbReference>
<dbReference type="InterPro" id="IPR036388">
    <property type="entry name" value="WH-like_DNA-bd_sf"/>
</dbReference>
<accession>A0A3S4ZK75</accession>
<evidence type="ECO:0000256" key="3">
    <source>
        <dbReference type="ARBA" id="ARBA00023125"/>
    </source>
</evidence>
<evidence type="ECO:0000256" key="4">
    <source>
        <dbReference type="ARBA" id="ARBA00023163"/>
    </source>
</evidence>
<keyword evidence="2" id="KW-0805">Transcription regulation</keyword>
<protein>
    <recommendedName>
        <fullName evidence="6">Pyruvate dehydrogenase complex repressor</fullName>
    </recommendedName>
</protein>
<evidence type="ECO:0000259" key="7">
    <source>
        <dbReference type="PROSITE" id="PS50949"/>
    </source>
</evidence>
<sequence length="257" mass="29819">MSLLKSKTLSEQICGIIEKRIISGEYPVSTKLPPERKLAEEFDVSRPSIRAALKMLVARNMLAARQGDGYYVSLQYQEDFLHSWKNLLGSHPDWESDVFDFNRSIEGCMAALAAKRRTDTDLERIEFWVNKFEEAYVKQNREQQEEADVCFHQAIAEASHNILFSHLSNSLLNMLYYQTRSRIMYTEGIEDPRPALISQHRAICEAIKAEDSKQASFHAEQHLNYVADCIRQNQEYRSRSEYAGTLAQNDRQKTDKW</sequence>
<reference evidence="8 9" key="1">
    <citation type="submission" date="2018-12" db="EMBL/GenBank/DDBJ databases">
        <authorList>
            <consortium name="Pathogen Informatics"/>
        </authorList>
    </citation>
    <scope>NUCLEOTIDE SEQUENCE [LARGE SCALE GENOMIC DNA]</scope>
    <source>
        <strain evidence="8 9">NCTC12742</strain>
    </source>
</reference>
<evidence type="ECO:0000256" key="2">
    <source>
        <dbReference type="ARBA" id="ARBA00023015"/>
    </source>
</evidence>
<proteinExistence type="predicted"/>
<dbReference type="OrthoDB" id="5296437at2"/>
<dbReference type="InterPro" id="IPR036390">
    <property type="entry name" value="WH_DNA-bd_sf"/>
</dbReference>
<evidence type="ECO:0000256" key="6">
    <source>
        <dbReference type="ARBA" id="ARBA00039592"/>
    </source>
</evidence>
<dbReference type="SMART" id="SM00895">
    <property type="entry name" value="FCD"/>
    <property type="match status" value="1"/>
</dbReference>
<evidence type="ECO:0000313" key="9">
    <source>
        <dbReference type="Proteomes" id="UP000272771"/>
    </source>
</evidence>
<evidence type="ECO:0000313" key="8">
    <source>
        <dbReference type="EMBL" id="VEJ50310.1"/>
    </source>
</evidence>
<dbReference type="AlphaFoldDB" id="A0A3S4ZK75"/>
<keyword evidence="1" id="KW-0678">Repressor</keyword>